<dbReference type="VEuPathDB" id="FungiDB:MAPG_01958"/>
<gene>
    <name evidence="2" type="ORF">MAPG_01958</name>
</gene>
<dbReference type="AlphaFoldDB" id="A0A0C4DQ21"/>
<reference evidence="3" key="4">
    <citation type="journal article" date="2015" name="G3 (Bethesda)">
        <title>Genome sequences of three phytopathogenic species of the Magnaporthaceae family of fungi.</title>
        <authorList>
            <person name="Okagaki L.H."/>
            <person name="Nunes C.C."/>
            <person name="Sailsbery J."/>
            <person name="Clay B."/>
            <person name="Brown D."/>
            <person name="John T."/>
            <person name="Oh Y."/>
            <person name="Young N."/>
            <person name="Fitzgerald M."/>
            <person name="Haas B.J."/>
            <person name="Zeng Q."/>
            <person name="Young S."/>
            <person name="Adiconis X."/>
            <person name="Fan L."/>
            <person name="Levin J.Z."/>
            <person name="Mitchell T.K."/>
            <person name="Okubara P.A."/>
            <person name="Farman M.L."/>
            <person name="Kohn L.M."/>
            <person name="Birren B."/>
            <person name="Ma L.-J."/>
            <person name="Dean R.A."/>
        </authorList>
    </citation>
    <scope>NUCLEOTIDE SEQUENCE</scope>
    <source>
        <strain evidence="3">ATCC 64411 / 73-15</strain>
    </source>
</reference>
<evidence type="ECO:0000313" key="2">
    <source>
        <dbReference type="EMBL" id="KLU82890.1"/>
    </source>
</evidence>
<reference evidence="3" key="5">
    <citation type="submission" date="2015-06" db="UniProtKB">
        <authorList>
            <consortium name="EnsemblFungi"/>
        </authorList>
    </citation>
    <scope>IDENTIFICATION</scope>
    <source>
        <strain evidence="3">ATCC 64411</strain>
    </source>
</reference>
<protein>
    <submittedName>
        <fullName evidence="2">RO10</fullName>
    </submittedName>
</protein>
<evidence type="ECO:0000256" key="1">
    <source>
        <dbReference type="SAM" id="MobiDB-lite"/>
    </source>
</evidence>
<evidence type="ECO:0000313" key="4">
    <source>
        <dbReference type="Proteomes" id="UP000011715"/>
    </source>
</evidence>
<dbReference type="eggNOG" id="ENOG502S5XV">
    <property type="taxonomic scope" value="Eukaryota"/>
</dbReference>
<dbReference type="STRING" id="644358.A0A0C4DQ21"/>
<feature type="region of interest" description="Disordered" evidence="1">
    <location>
        <begin position="80"/>
        <end position="113"/>
    </location>
</feature>
<reference evidence="4" key="2">
    <citation type="submission" date="2010-05" db="EMBL/GenBank/DDBJ databases">
        <title>The genome sequence of Magnaporthe poae strain ATCC 64411.</title>
        <authorList>
            <person name="Ma L.-J."/>
            <person name="Dead R."/>
            <person name="Young S."/>
            <person name="Zeng Q."/>
            <person name="Koehrsen M."/>
            <person name="Alvarado L."/>
            <person name="Berlin A."/>
            <person name="Chapman S.B."/>
            <person name="Chen Z."/>
            <person name="Freedman E."/>
            <person name="Gellesch M."/>
            <person name="Goldberg J."/>
            <person name="Griggs A."/>
            <person name="Gujja S."/>
            <person name="Heilman E.R."/>
            <person name="Heiman D."/>
            <person name="Hepburn T."/>
            <person name="Howarth C."/>
            <person name="Jen D."/>
            <person name="Larson L."/>
            <person name="Mehta T."/>
            <person name="Neiman D."/>
            <person name="Pearson M."/>
            <person name="Roberts A."/>
            <person name="Saif S."/>
            <person name="Shea T."/>
            <person name="Shenoy N."/>
            <person name="Sisk P."/>
            <person name="Stolte C."/>
            <person name="Sykes S."/>
            <person name="Walk T."/>
            <person name="White J."/>
            <person name="Yandava C."/>
            <person name="Haas B."/>
            <person name="Nusbaum C."/>
            <person name="Birren B."/>
        </authorList>
    </citation>
    <scope>NUCLEOTIDE SEQUENCE [LARGE SCALE GENOMIC DNA]</scope>
    <source>
        <strain evidence="4">ATCC 64411 / 73-15</strain>
    </source>
</reference>
<proteinExistence type="predicted"/>
<feature type="compositionally biased region" description="Polar residues" evidence="1">
    <location>
        <begin position="95"/>
        <end position="113"/>
    </location>
</feature>
<dbReference type="EMBL" id="GL876967">
    <property type="protein sequence ID" value="KLU82890.1"/>
    <property type="molecule type" value="Genomic_DNA"/>
</dbReference>
<reference evidence="2" key="3">
    <citation type="submission" date="2011-03" db="EMBL/GenBank/DDBJ databases">
        <title>Annotation of Magnaporthe poae ATCC 64411.</title>
        <authorList>
            <person name="Ma L.-J."/>
            <person name="Dead R."/>
            <person name="Young S.K."/>
            <person name="Zeng Q."/>
            <person name="Gargeya S."/>
            <person name="Fitzgerald M."/>
            <person name="Haas B."/>
            <person name="Abouelleil A."/>
            <person name="Alvarado L."/>
            <person name="Arachchi H.M."/>
            <person name="Berlin A."/>
            <person name="Brown A."/>
            <person name="Chapman S.B."/>
            <person name="Chen Z."/>
            <person name="Dunbar C."/>
            <person name="Freedman E."/>
            <person name="Gearin G."/>
            <person name="Gellesch M."/>
            <person name="Goldberg J."/>
            <person name="Griggs A."/>
            <person name="Gujja S."/>
            <person name="Heiman D."/>
            <person name="Howarth C."/>
            <person name="Larson L."/>
            <person name="Lui A."/>
            <person name="MacDonald P.J.P."/>
            <person name="Mehta T."/>
            <person name="Montmayeur A."/>
            <person name="Murphy C."/>
            <person name="Neiman D."/>
            <person name="Pearson M."/>
            <person name="Priest M."/>
            <person name="Roberts A."/>
            <person name="Saif S."/>
            <person name="Shea T."/>
            <person name="Shenoy N."/>
            <person name="Sisk P."/>
            <person name="Stolte C."/>
            <person name="Sykes S."/>
            <person name="Yandava C."/>
            <person name="Wortman J."/>
            <person name="Nusbaum C."/>
            <person name="Birren B."/>
        </authorList>
    </citation>
    <scope>NUCLEOTIDE SEQUENCE</scope>
    <source>
        <strain evidence="2">ATCC 64411</strain>
    </source>
</reference>
<name>A0A0C4DQ21_MAGP6</name>
<sequence length="113" mass="12537">MDDTLDKTTISTIGLLEARLLRLEHIVYGPAGAPDAPPRTSAISSLHDIERRFAGLVSRTRVYGDLLNIYKQHPDLFAAAEHPIAQDPKRPPQPLSQLGQDDRQTTFASSRHL</sequence>
<dbReference type="EMBL" id="ADBL01000491">
    <property type="status" value="NOT_ANNOTATED_CDS"/>
    <property type="molecule type" value="Genomic_DNA"/>
</dbReference>
<dbReference type="EnsemblFungi" id="MAPG_01958T0">
    <property type="protein sequence ID" value="MAPG_01958T0"/>
    <property type="gene ID" value="MAPG_01958"/>
</dbReference>
<dbReference type="OrthoDB" id="5403729at2759"/>
<organism evidence="3 4">
    <name type="scientific">Magnaporthiopsis poae (strain ATCC 64411 / 73-15)</name>
    <name type="common">Kentucky bluegrass fungus</name>
    <name type="synonym">Magnaporthe poae</name>
    <dbReference type="NCBI Taxonomy" id="644358"/>
    <lineage>
        <taxon>Eukaryota</taxon>
        <taxon>Fungi</taxon>
        <taxon>Dikarya</taxon>
        <taxon>Ascomycota</taxon>
        <taxon>Pezizomycotina</taxon>
        <taxon>Sordariomycetes</taxon>
        <taxon>Sordariomycetidae</taxon>
        <taxon>Magnaporthales</taxon>
        <taxon>Magnaporthaceae</taxon>
        <taxon>Magnaporthiopsis</taxon>
    </lineage>
</organism>
<evidence type="ECO:0000313" key="3">
    <source>
        <dbReference type="EnsemblFungi" id="MAPG_01958T0"/>
    </source>
</evidence>
<reference evidence="2" key="1">
    <citation type="submission" date="2010-05" db="EMBL/GenBank/DDBJ databases">
        <title>The Genome Sequence of Magnaporthe poae strain ATCC 64411.</title>
        <authorList>
            <consortium name="The Broad Institute Genome Sequencing Platform"/>
            <consortium name="Broad Institute Genome Sequencing Center for Infectious Disease"/>
            <person name="Ma L.-J."/>
            <person name="Dead R."/>
            <person name="Young S."/>
            <person name="Zeng Q."/>
            <person name="Koehrsen M."/>
            <person name="Alvarado L."/>
            <person name="Berlin A."/>
            <person name="Chapman S.B."/>
            <person name="Chen Z."/>
            <person name="Freedman E."/>
            <person name="Gellesch M."/>
            <person name="Goldberg J."/>
            <person name="Griggs A."/>
            <person name="Gujja S."/>
            <person name="Heilman E.R."/>
            <person name="Heiman D."/>
            <person name="Hepburn T."/>
            <person name="Howarth C."/>
            <person name="Jen D."/>
            <person name="Larson L."/>
            <person name="Mehta T."/>
            <person name="Neiman D."/>
            <person name="Pearson M."/>
            <person name="Roberts A."/>
            <person name="Saif S."/>
            <person name="Shea T."/>
            <person name="Shenoy N."/>
            <person name="Sisk P."/>
            <person name="Stolte C."/>
            <person name="Sykes S."/>
            <person name="Walk T."/>
            <person name="White J."/>
            <person name="Yandava C."/>
            <person name="Haas B."/>
            <person name="Nusbaum C."/>
            <person name="Birren B."/>
        </authorList>
    </citation>
    <scope>NUCLEOTIDE SEQUENCE</scope>
    <source>
        <strain evidence="2">ATCC 64411</strain>
    </source>
</reference>
<keyword evidence="4" id="KW-1185">Reference proteome</keyword>
<accession>A0A0C4DQ21</accession>
<dbReference type="Proteomes" id="UP000011715">
    <property type="component" value="Unassembled WGS sequence"/>
</dbReference>